<proteinExistence type="inferred from homology"/>
<comment type="similarity">
    <text evidence="1">Belongs to the HAD-like hydrolase superfamily. S-2-haloalkanoic acid dehalogenase family.</text>
</comment>
<organism evidence="3 4">
    <name type="scientific">Lipomyces starkeyi NRRL Y-11557</name>
    <dbReference type="NCBI Taxonomy" id="675824"/>
    <lineage>
        <taxon>Eukaryota</taxon>
        <taxon>Fungi</taxon>
        <taxon>Dikarya</taxon>
        <taxon>Ascomycota</taxon>
        <taxon>Saccharomycotina</taxon>
        <taxon>Lipomycetes</taxon>
        <taxon>Lipomycetales</taxon>
        <taxon>Lipomycetaceae</taxon>
        <taxon>Lipomyces</taxon>
    </lineage>
</organism>
<protein>
    <recommendedName>
        <fullName evidence="5">Haloacid dehalogenase, type II</fullName>
    </recommendedName>
</protein>
<accession>A0A1E3PZM5</accession>
<evidence type="ECO:0000256" key="2">
    <source>
        <dbReference type="ARBA" id="ARBA00022801"/>
    </source>
</evidence>
<dbReference type="NCBIfam" id="TIGR01428">
    <property type="entry name" value="HAD_type_II"/>
    <property type="match status" value="1"/>
</dbReference>
<name>A0A1E3PZM5_LIPST</name>
<keyword evidence="2" id="KW-0378">Hydrolase</keyword>
<sequence>MPEIKALLFDVFGTVVDWRTSVKEHILARSPESIKTSVDWDQFTQEWRDGYFKFVSDNSKDDATSVFNSFLSVDQQYRQALDVLVEKHGIRGVWTEEQKDDIATAWHYLKGWDDTVEGLTLLKSKFIIGTLSNGNMRLLVDMAKYAELPWDVVFSSELFKIYKPSPRVYLGATEYLQLKPENVLMVAAHMYDLEAAKKNGLYTAYVVRRGEDIGRTASPEEVDYFVSDFVELYKQLTAE</sequence>
<dbReference type="InterPro" id="IPR023214">
    <property type="entry name" value="HAD_sf"/>
</dbReference>
<dbReference type="SFLD" id="SFLDS00003">
    <property type="entry name" value="Haloacid_Dehalogenase"/>
    <property type="match status" value="1"/>
</dbReference>
<dbReference type="Pfam" id="PF00702">
    <property type="entry name" value="Hydrolase"/>
    <property type="match status" value="1"/>
</dbReference>
<dbReference type="InterPro" id="IPR023198">
    <property type="entry name" value="PGP-like_dom2"/>
</dbReference>
<dbReference type="AlphaFoldDB" id="A0A1E3PZM5"/>
<dbReference type="InterPro" id="IPR006328">
    <property type="entry name" value="2-HAD"/>
</dbReference>
<dbReference type="GO" id="GO:0016791">
    <property type="term" value="F:phosphatase activity"/>
    <property type="evidence" value="ECO:0007669"/>
    <property type="project" value="UniProtKB-ARBA"/>
</dbReference>
<dbReference type="EMBL" id="KV454299">
    <property type="protein sequence ID" value="ODQ70895.1"/>
    <property type="molecule type" value="Genomic_DNA"/>
</dbReference>
<dbReference type="STRING" id="675824.A0A1E3PZM5"/>
<evidence type="ECO:0000313" key="4">
    <source>
        <dbReference type="Proteomes" id="UP000094385"/>
    </source>
</evidence>
<keyword evidence="4" id="KW-1185">Reference proteome</keyword>
<dbReference type="SUPFAM" id="SSF56784">
    <property type="entry name" value="HAD-like"/>
    <property type="match status" value="1"/>
</dbReference>
<dbReference type="NCBIfam" id="TIGR01493">
    <property type="entry name" value="HAD-SF-IA-v2"/>
    <property type="match status" value="1"/>
</dbReference>
<dbReference type="InterPro" id="IPR036412">
    <property type="entry name" value="HAD-like_sf"/>
</dbReference>
<evidence type="ECO:0000313" key="3">
    <source>
        <dbReference type="EMBL" id="ODQ70895.1"/>
    </source>
</evidence>
<dbReference type="InterPro" id="IPR051540">
    <property type="entry name" value="S-2-haloacid_dehalogenase"/>
</dbReference>
<reference evidence="3 4" key="1">
    <citation type="journal article" date="2016" name="Proc. Natl. Acad. Sci. U.S.A.">
        <title>Comparative genomics of biotechnologically important yeasts.</title>
        <authorList>
            <person name="Riley R."/>
            <person name="Haridas S."/>
            <person name="Wolfe K.H."/>
            <person name="Lopes M.R."/>
            <person name="Hittinger C.T."/>
            <person name="Goeker M."/>
            <person name="Salamov A.A."/>
            <person name="Wisecaver J.H."/>
            <person name="Long T.M."/>
            <person name="Calvey C.H."/>
            <person name="Aerts A.L."/>
            <person name="Barry K.W."/>
            <person name="Choi C."/>
            <person name="Clum A."/>
            <person name="Coughlan A.Y."/>
            <person name="Deshpande S."/>
            <person name="Douglass A.P."/>
            <person name="Hanson S.J."/>
            <person name="Klenk H.-P."/>
            <person name="LaButti K.M."/>
            <person name="Lapidus A."/>
            <person name="Lindquist E.A."/>
            <person name="Lipzen A.M."/>
            <person name="Meier-Kolthoff J.P."/>
            <person name="Ohm R.A."/>
            <person name="Otillar R.P."/>
            <person name="Pangilinan J.L."/>
            <person name="Peng Y."/>
            <person name="Rokas A."/>
            <person name="Rosa C.A."/>
            <person name="Scheuner C."/>
            <person name="Sibirny A.A."/>
            <person name="Slot J.C."/>
            <person name="Stielow J.B."/>
            <person name="Sun H."/>
            <person name="Kurtzman C.P."/>
            <person name="Blackwell M."/>
            <person name="Grigoriev I.V."/>
            <person name="Jeffries T.W."/>
        </authorList>
    </citation>
    <scope>NUCLEOTIDE SEQUENCE [LARGE SCALE GENOMIC DNA]</scope>
    <source>
        <strain evidence="3 4">NRRL Y-11557</strain>
    </source>
</reference>
<dbReference type="PRINTS" id="PR00413">
    <property type="entry name" value="HADHALOGNASE"/>
</dbReference>
<evidence type="ECO:0008006" key="5">
    <source>
        <dbReference type="Google" id="ProtNLM"/>
    </source>
</evidence>
<evidence type="ECO:0000256" key="1">
    <source>
        <dbReference type="ARBA" id="ARBA00008106"/>
    </source>
</evidence>
<dbReference type="Proteomes" id="UP000094385">
    <property type="component" value="Unassembled WGS sequence"/>
</dbReference>
<dbReference type="PANTHER" id="PTHR43316:SF3">
    <property type="entry name" value="HALOACID DEHALOGENASE, TYPE II (AFU_ORTHOLOGUE AFUA_2G07750)-RELATED"/>
    <property type="match status" value="1"/>
</dbReference>
<dbReference type="Gene3D" id="1.10.150.240">
    <property type="entry name" value="Putative phosphatase, domain 2"/>
    <property type="match status" value="1"/>
</dbReference>
<dbReference type="SFLD" id="SFLDG01129">
    <property type="entry name" value="C1.5:_HAD__Beta-PGM__Phosphata"/>
    <property type="match status" value="1"/>
</dbReference>
<dbReference type="PANTHER" id="PTHR43316">
    <property type="entry name" value="HYDROLASE, HALOACID DELAHOGENASE-RELATED"/>
    <property type="match status" value="1"/>
</dbReference>
<dbReference type="Gene3D" id="3.40.50.1000">
    <property type="entry name" value="HAD superfamily/HAD-like"/>
    <property type="match status" value="1"/>
</dbReference>
<dbReference type="OrthoDB" id="40579at2759"/>
<gene>
    <name evidence="3" type="ORF">LIPSTDRAFT_74395</name>
</gene>
<dbReference type="GO" id="GO:0019120">
    <property type="term" value="F:hydrolase activity, acting on acid halide bonds, in C-halide compounds"/>
    <property type="evidence" value="ECO:0007669"/>
    <property type="project" value="InterPro"/>
</dbReference>
<dbReference type="InterPro" id="IPR006439">
    <property type="entry name" value="HAD-SF_hydro_IA"/>
</dbReference>